<dbReference type="InterPro" id="IPR039426">
    <property type="entry name" value="TonB-dep_rcpt-like"/>
</dbReference>
<organism evidence="15 16">
    <name type="scientific">Rhodoblastus acidophilus</name>
    <name type="common">Rhodopseudomonas acidophila</name>
    <dbReference type="NCBI Taxonomy" id="1074"/>
    <lineage>
        <taxon>Bacteria</taxon>
        <taxon>Pseudomonadati</taxon>
        <taxon>Pseudomonadota</taxon>
        <taxon>Alphaproteobacteria</taxon>
        <taxon>Hyphomicrobiales</taxon>
        <taxon>Rhodoblastaceae</taxon>
        <taxon>Rhodoblastus</taxon>
    </lineage>
</organism>
<evidence type="ECO:0000256" key="1">
    <source>
        <dbReference type="ARBA" id="ARBA00004571"/>
    </source>
</evidence>
<evidence type="ECO:0000256" key="11">
    <source>
        <dbReference type="RuleBase" id="RU003357"/>
    </source>
</evidence>
<evidence type="ECO:0000256" key="4">
    <source>
        <dbReference type="ARBA" id="ARBA00022692"/>
    </source>
</evidence>
<dbReference type="GO" id="GO:0006811">
    <property type="term" value="P:monoatomic ion transport"/>
    <property type="evidence" value="ECO:0007669"/>
    <property type="project" value="UniProtKB-KW"/>
</dbReference>
<dbReference type="Pfam" id="PF00593">
    <property type="entry name" value="TonB_dep_Rec_b-barrel"/>
    <property type="match status" value="1"/>
</dbReference>
<feature type="signal peptide" evidence="12">
    <location>
        <begin position="1"/>
        <end position="26"/>
    </location>
</feature>
<protein>
    <submittedName>
        <fullName evidence="15">TonB-dependent receptor</fullName>
    </submittedName>
</protein>
<dbReference type="PANTHER" id="PTHR30069:SF53">
    <property type="entry name" value="COLICIN I RECEPTOR-RELATED"/>
    <property type="match status" value="1"/>
</dbReference>
<name>A0A6N8DS85_RHOAC</name>
<evidence type="ECO:0000256" key="3">
    <source>
        <dbReference type="ARBA" id="ARBA00022452"/>
    </source>
</evidence>
<dbReference type="AlphaFoldDB" id="A0A6N8DS85"/>
<dbReference type="Pfam" id="PF07715">
    <property type="entry name" value="Plug"/>
    <property type="match status" value="1"/>
</dbReference>
<dbReference type="RefSeq" id="WP_155447947.1">
    <property type="nucleotide sequence ID" value="NZ_JAOQNR010000009.1"/>
</dbReference>
<dbReference type="InterPro" id="IPR037066">
    <property type="entry name" value="Plug_dom_sf"/>
</dbReference>
<accession>A0A6N8DS85</accession>
<evidence type="ECO:0000256" key="9">
    <source>
        <dbReference type="ARBA" id="ARBA00023237"/>
    </source>
</evidence>
<keyword evidence="5 12" id="KW-0732">Signal</keyword>
<keyword evidence="7 11" id="KW-0798">TonB box</keyword>
<feature type="domain" description="TonB-dependent receptor plug" evidence="14">
    <location>
        <begin position="50"/>
        <end position="157"/>
    </location>
</feature>
<evidence type="ECO:0000313" key="15">
    <source>
        <dbReference type="EMBL" id="MTV33267.1"/>
    </source>
</evidence>
<evidence type="ECO:0000256" key="10">
    <source>
        <dbReference type="PROSITE-ProRule" id="PRU01360"/>
    </source>
</evidence>
<gene>
    <name evidence="15" type="ORF">GJ654_20020</name>
</gene>
<evidence type="ECO:0000313" key="16">
    <source>
        <dbReference type="Proteomes" id="UP000439113"/>
    </source>
</evidence>
<dbReference type="OrthoDB" id="9760333at2"/>
<sequence>MATLSKRRAALLAGGSLVLISAHLNAAWADQDAPLGEVDITATRTEQPVANSASAITVISPQQVQTYGATGLTNVLRGTPGLDIWEFGGVGTLTSVSLRGSSTGQVLVLIDGVRANNPTDAGGAVDFGGFTAAGIERIEVLRGPQSALYGSDAMGGVINIITKKGGGASHGSALIEGGAYGTVHSRVEQAGSSGDWTYSFSLDGLHVDGFPRFGYRVKGPIILGGAYTGYFPLPPMPSMDITNKLGGAGQVAWHPTEDLTVTAGALGYSTFIKFDNSSATIPENVYNGFSRQNTSFAQGYLRVDDDSFAKKLHSRLTLSANQTNMVDWVTQGCYDASYAAFNCKLGYLGGRYGAEYQGDAKLDAFGLVTFGGRTDTETLTTSQDPYQNFTPQDDQQTTNSAFAQHQFTLFDRLDLTYGGRIDAVQGNTTFDTWRTTAAYRIEETGTKLRATAGTGAKVATLFQRYSIYGSPNLQPEQSFGWDAGVDQTFLGGLVNLGATYYYNDYRNLINFGPAPNCTPTQVAIAGGCYYNIGRARTQGVELSGDVAIVPESVKLRASYTYLDARNLVTNAVPSYRPHNKGSASVIYTGVPKLEVEARVTVVGANPAYDYTFHRNVTIPAYAKFDLFANYKLDHGVSVFGRMENLTDIRYQNAYLYGTPGRSVYGGVKYEW</sequence>
<dbReference type="InterPro" id="IPR012910">
    <property type="entry name" value="Plug_dom"/>
</dbReference>
<dbReference type="Gene3D" id="2.170.130.10">
    <property type="entry name" value="TonB-dependent receptor, plug domain"/>
    <property type="match status" value="1"/>
</dbReference>
<evidence type="ECO:0000256" key="2">
    <source>
        <dbReference type="ARBA" id="ARBA00022448"/>
    </source>
</evidence>
<keyword evidence="4 10" id="KW-0812">Transmembrane</keyword>
<evidence type="ECO:0000259" key="14">
    <source>
        <dbReference type="Pfam" id="PF07715"/>
    </source>
</evidence>
<keyword evidence="6" id="KW-0406">Ion transport</keyword>
<keyword evidence="9 10" id="KW-0998">Cell outer membrane</keyword>
<dbReference type="PANTHER" id="PTHR30069">
    <property type="entry name" value="TONB-DEPENDENT OUTER MEMBRANE RECEPTOR"/>
    <property type="match status" value="1"/>
</dbReference>
<evidence type="ECO:0000256" key="7">
    <source>
        <dbReference type="ARBA" id="ARBA00023077"/>
    </source>
</evidence>
<evidence type="ECO:0000256" key="12">
    <source>
        <dbReference type="SAM" id="SignalP"/>
    </source>
</evidence>
<dbReference type="GO" id="GO:0015889">
    <property type="term" value="P:cobalamin transport"/>
    <property type="evidence" value="ECO:0007669"/>
    <property type="project" value="TreeGrafter"/>
</dbReference>
<evidence type="ECO:0000256" key="5">
    <source>
        <dbReference type="ARBA" id="ARBA00022729"/>
    </source>
</evidence>
<dbReference type="GO" id="GO:0009279">
    <property type="term" value="C:cell outer membrane"/>
    <property type="evidence" value="ECO:0007669"/>
    <property type="project" value="UniProtKB-SubCell"/>
</dbReference>
<dbReference type="Proteomes" id="UP000439113">
    <property type="component" value="Unassembled WGS sequence"/>
</dbReference>
<evidence type="ECO:0000259" key="13">
    <source>
        <dbReference type="Pfam" id="PF00593"/>
    </source>
</evidence>
<comment type="similarity">
    <text evidence="10 11">Belongs to the TonB-dependent receptor family.</text>
</comment>
<dbReference type="InterPro" id="IPR000531">
    <property type="entry name" value="Beta-barrel_TonB"/>
</dbReference>
<dbReference type="Gene3D" id="2.40.170.20">
    <property type="entry name" value="TonB-dependent receptor, beta-barrel domain"/>
    <property type="match status" value="1"/>
</dbReference>
<evidence type="ECO:0000256" key="6">
    <source>
        <dbReference type="ARBA" id="ARBA00023065"/>
    </source>
</evidence>
<keyword evidence="3 10" id="KW-1134">Transmembrane beta strand</keyword>
<evidence type="ECO:0000256" key="8">
    <source>
        <dbReference type="ARBA" id="ARBA00023136"/>
    </source>
</evidence>
<comment type="subcellular location">
    <subcellularLocation>
        <location evidence="1 10">Cell outer membrane</location>
        <topology evidence="1 10">Multi-pass membrane protein</topology>
    </subcellularLocation>
</comment>
<keyword evidence="2 10" id="KW-0813">Transport</keyword>
<feature type="domain" description="TonB-dependent receptor-like beta-barrel" evidence="13">
    <location>
        <begin position="286"/>
        <end position="645"/>
    </location>
</feature>
<dbReference type="PROSITE" id="PS52016">
    <property type="entry name" value="TONB_DEPENDENT_REC_3"/>
    <property type="match status" value="1"/>
</dbReference>
<dbReference type="InterPro" id="IPR036942">
    <property type="entry name" value="Beta-barrel_TonB_sf"/>
</dbReference>
<keyword evidence="8 10" id="KW-0472">Membrane</keyword>
<dbReference type="SUPFAM" id="SSF56935">
    <property type="entry name" value="Porins"/>
    <property type="match status" value="1"/>
</dbReference>
<feature type="chain" id="PRO_5026655989" evidence="12">
    <location>
        <begin position="27"/>
        <end position="671"/>
    </location>
</feature>
<proteinExistence type="inferred from homology"/>
<dbReference type="EMBL" id="WNKS01000032">
    <property type="protein sequence ID" value="MTV33267.1"/>
    <property type="molecule type" value="Genomic_DNA"/>
</dbReference>
<keyword evidence="15" id="KW-0675">Receptor</keyword>
<comment type="caution">
    <text evidence="15">The sequence shown here is derived from an EMBL/GenBank/DDBJ whole genome shotgun (WGS) entry which is preliminary data.</text>
</comment>
<dbReference type="CDD" id="cd01347">
    <property type="entry name" value="ligand_gated_channel"/>
    <property type="match status" value="1"/>
</dbReference>
<reference evidence="15 16" key="1">
    <citation type="submission" date="2019-11" db="EMBL/GenBank/DDBJ databases">
        <title>Whole-genome sequence of a Rhodoblastus acidophilus DSM 142.</title>
        <authorList>
            <person name="Kyndt J.A."/>
            <person name="Meyer T.E."/>
        </authorList>
    </citation>
    <scope>NUCLEOTIDE SEQUENCE [LARGE SCALE GENOMIC DNA]</scope>
    <source>
        <strain evidence="15 16">DSM 142</strain>
    </source>
</reference>